<dbReference type="AlphaFoldDB" id="A0AAD9JPV0"/>
<dbReference type="Proteomes" id="UP001208570">
    <property type="component" value="Unassembled WGS sequence"/>
</dbReference>
<sequence length="586" mass="68070">MVILIIVNGRYRINMFCRQLQASDHGRRKKTTSHDRRSTQNGRSSGVYNLYILTFRTSARWLWRITIRKMILLTCCVLFYCLFRVTDVALIQVFPQSGQYSGLPLGFRRGTNDNSSLPKLRIVVFDTSPPTADDGNLLNPEPDFLVPVDRNHSRTCCEFSISRLVFVDGVSQLNVFGVNMTLKGPWNWVVYNGSREAYLLGADYFLILNDRSLLGQDWPRRYIEMLSKLDPPNTGIAVRNSPIGPRKVFFHRTHIDIFGYVYPWYIRTSSTYIFLENLYPEDMRLDIDSPKLQPAAYVEGPNKDVSPWIKSNRYYLSMFLAAKRFPPPPVPPGDDQVKVIAMSLYGSSPKYIEGAIRNAQLARIFFTDWSLRFYVLHPNTTDTGHVRYDVIRTLHDLGAQIRYVPDDIRVDIPPMMWRHLVAKDPEVDVFLIQDSDSRLSGRLYRVVDHWLRTTNASVYCMRDHPWHSVSPLSGGMWGAHRAEFSRLMNDQFLAEMAQFNDSYGQDMAFLSQKVWPKVRQDVYCHDSVSCYHWMNAHPWPVPRLGLEHVGEIYNEYHLAYPSNRLKLNQTEQHAYCEPLPRIMDEK</sequence>
<protein>
    <submittedName>
        <fullName evidence="1">Uncharacterized protein</fullName>
    </submittedName>
</protein>
<evidence type="ECO:0000313" key="2">
    <source>
        <dbReference type="Proteomes" id="UP001208570"/>
    </source>
</evidence>
<accession>A0AAD9JPV0</accession>
<proteinExistence type="predicted"/>
<organism evidence="1 2">
    <name type="scientific">Paralvinella palmiformis</name>
    <dbReference type="NCBI Taxonomy" id="53620"/>
    <lineage>
        <taxon>Eukaryota</taxon>
        <taxon>Metazoa</taxon>
        <taxon>Spiralia</taxon>
        <taxon>Lophotrochozoa</taxon>
        <taxon>Annelida</taxon>
        <taxon>Polychaeta</taxon>
        <taxon>Sedentaria</taxon>
        <taxon>Canalipalpata</taxon>
        <taxon>Terebellida</taxon>
        <taxon>Terebelliformia</taxon>
        <taxon>Alvinellidae</taxon>
        <taxon>Paralvinella</taxon>
    </lineage>
</organism>
<evidence type="ECO:0000313" key="1">
    <source>
        <dbReference type="EMBL" id="KAK2156410.1"/>
    </source>
</evidence>
<dbReference type="EMBL" id="JAODUP010000214">
    <property type="protein sequence ID" value="KAK2156410.1"/>
    <property type="molecule type" value="Genomic_DNA"/>
</dbReference>
<name>A0AAD9JPV0_9ANNE</name>
<keyword evidence="2" id="KW-1185">Reference proteome</keyword>
<reference evidence="1" key="1">
    <citation type="journal article" date="2023" name="Mol. Biol. Evol.">
        <title>Third-Generation Sequencing Reveals the Adaptive Role of the Epigenome in Three Deep-Sea Polychaetes.</title>
        <authorList>
            <person name="Perez M."/>
            <person name="Aroh O."/>
            <person name="Sun Y."/>
            <person name="Lan Y."/>
            <person name="Juniper S.K."/>
            <person name="Young C.R."/>
            <person name="Angers B."/>
            <person name="Qian P.Y."/>
        </authorList>
    </citation>
    <scope>NUCLEOTIDE SEQUENCE</scope>
    <source>
        <strain evidence="1">P08H-3</strain>
    </source>
</reference>
<comment type="caution">
    <text evidence="1">The sequence shown here is derived from an EMBL/GenBank/DDBJ whole genome shotgun (WGS) entry which is preliminary data.</text>
</comment>
<gene>
    <name evidence="1" type="ORF">LSH36_214g03023</name>
</gene>